<organism evidence="1 2">
    <name type="scientific">Prevotella jejuni</name>
    <dbReference type="NCBI Taxonomy" id="1177574"/>
    <lineage>
        <taxon>Bacteria</taxon>
        <taxon>Pseudomonadati</taxon>
        <taxon>Bacteroidota</taxon>
        <taxon>Bacteroidia</taxon>
        <taxon>Bacteroidales</taxon>
        <taxon>Prevotellaceae</taxon>
        <taxon>Prevotella</taxon>
    </lineage>
</organism>
<name>A0AA94IVB2_9BACT</name>
<keyword evidence="2" id="KW-1185">Reference proteome</keyword>
<comment type="caution">
    <text evidence="1">The sequence shown here is derived from an EMBL/GenBank/DDBJ whole genome shotgun (WGS) entry which is preliminary data.</text>
</comment>
<evidence type="ECO:0000313" key="1">
    <source>
        <dbReference type="EMBL" id="SNR94133.1"/>
    </source>
</evidence>
<dbReference type="Proteomes" id="UP000198427">
    <property type="component" value="Unassembled WGS sequence"/>
</dbReference>
<evidence type="ECO:0000313" key="2">
    <source>
        <dbReference type="Proteomes" id="UP000198427"/>
    </source>
</evidence>
<sequence length="107" mass="11637">MHKKPMFITSLVVKLVSSSIGRTEARYVKVVKGMNSPTDSFVTKMADAVKNTPNKIGIVKLRVNKLTTSPNTPTQNEANKALNITNEEDSPIAYSANLYAGITSPNK</sequence>
<reference evidence="1 2" key="1">
    <citation type="submission" date="2017-06" db="EMBL/GenBank/DDBJ databases">
        <authorList>
            <person name="Varghese N."/>
            <person name="Submissions S."/>
        </authorList>
    </citation>
    <scope>NUCLEOTIDE SEQUENCE [LARGE SCALE GENOMIC DNA]</scope>
    <source>
        <strain evidence="1 2">DSM 26989</strain>
    </source>
</reference>
<gene>
    <name evidence="1" type="ORF">SAMN06265364_12133</name>
</gene>
<proteinExistence type="predicted"/>
<dbReference type="EMBL" id="FZNZ01000021">
    <property type="protein sequence ID" value="SNR94133.1"/>
    <property type="molecule type" value="Genomic_DNA"/>
</dbReference>
<protein>
    <submittedName>
        <fullName evidence="1">Uncharacterized protein</fullName>
    </submittedName>
</protein>
<accession>A0AA94IVB2</accession>
<dbReference type="AlphaFoldDB" id="A0AA94IVB2"/>